<dbReference type="InterPro" id="IPR020471">
    <property type="entry name" value="AKR"/>
</dbReference>
<dbReference type="GO" id="GO:0016491">
    <property type="term" value="F:oxidoreductase activity"/>
    <property type="evidence" value="ECO:0007669"/>
    <property type="project" value="UniProtKB-KW"/>
</dbReference>
<dbReference type="InterPro" id="IPR036812">
    <property type="entry name" value="NAD(P)_OxRdtase_dom_sf"/>
</dbReference>
<dbReference type="EMBL" id="JAOQAV010000011">
    <property type="protein sequence ID" value="KAJ4190391.1"/>
    <property type="molecule type" value="Genomic_DNA"/>
</dbReference>
<name>A0A9W8RBL0_9HYPO</name>
<dbReference type="PANTHER" id="PTHR43827">
    <property type="entry name" value="2,5-DIKETO-D-GLUCONIC ACID REDUCTASE"/>
    <property type="match status" value="1"/>
</dbReference>
<dbReference type="EC" id="1.1.1.372" evidence="1"/>
<dbReference type="Proteomes" id="UP001152087">
    <property type="component" value="Unassembled WGS sequence"/>
</dbReference>
<reference evidence="1" key="1">
    <citation type="submission" date="2022-09" db="EMBL/GenBank/DDBJ databases">
        <title>Fusarium specimens isolated from Avocado Roots.</title>
        <authorList>
            <person name="Stajich J."/>
            <person name="Roper C."/>
            <person name="Heimlech-Rivalta G."/>
        </authorList>
    </citation>
    <scope>NUCLEOTIDE SEQUENCE</scope>
    <source>
        <strain evidence="1">A02</strain>
    </source>
</reference>
<dbReference type="AlphaFoldDB" id="A0A9W8RBL0"/>
<organism evidence="1 2">
    <name type="scientific">Fusarium falciforme</name>
    <dbReference type="NCBI Taxonomy" id="195108"/>
    <lineage>
        <taxon>Eukaryota</taxon>
        <taxon>Fungi</taxon>
        <taxon>Dikarya</taxon>
        <taxon>Ascomycota</taxon>
        <taxon>Pezizomycotina</taxon>
        <taxon>Sordariomycetes</taxon>
        <taxon>Hypocreomycetidae</taxon>
        <taxon>Hypocreales</taxon>
        <taxon>Nectriaceae</taxon>
        <taxon>Fusarium</taxon>
        <taxon>Fusarium solani species complex</taxon>
    </lineage>
</organism>
<accession>A0A9W8RBL0</accession>
<gene>
    <name evidence="1" type="primary">GLD1_2</name>
    <name evidence="1" type="ORF">NW755_005533</name>
</gene>
<dbReference type="OrthoDB" id="416253at2759"/>
<keyword evidence="2" id="KW-1185">Reference proteome</keyword>
<dbReference type="Gene3D" id="3.20.20.100">
    <property type="entry name" value="NADP-dependent oxidoreductase domain"/>
    <property type="match status" value="1"/>
</dbReference>
<sequence length="94" mass="10351">MSLGRRVLLNSGHKIPQLGYGTWQSSPGEVALGVFEALKVGYRHLDLAKVYGNQLEVAQGLKRAFQEIPGLRREDIFIVCTISPTGTQQLTQVV</sequence>
<evidence type="ECO:0000313" key="2">
    <source>
        <dbReference type="Proteomes" id="UP001152087"/>
    </source>
</evidence>
<keyword evidence="1" id="KW-0560">Oxidoreductase</keyword>
<comment type="caution">
    <text evidence="1">The sequence shown here is derived from an EMBL/GenBank/DDBJ whole genome shotgun (WGS) entry which is preliminary data.</text>
</comment>
<dbReference type="PANTHER" id="PTHR43827:SF14">
    <property type="entry name" value="NADP-DEPENDENT OXIDOREDUCTASE DOMAIN-CONTAINING PROTEIN"/>
    <property type="match status" value="1"/>
</dbReference>
<protein>
    <submittedName>
        <fullName evidence="1">Mitochondrial glycerol dehydrogenase Gld1</fullName>
        <ecNumber evidence="1">1.1.1.372</ecNumber>
    </submittedName>
</protein>
<dbReference type="SUPFAM" id="SSF51430">
    <property type="entry name" value="NAD(P)-linked oxidoreductase"/>
    <property type="match status" value="1"/>
</dbReference>
<evidence type="ECO:0000313" key="1">
    <source>
        <dbReference type="EMBL" id="KAJ4190391.1"/>
    </source>
</evidence>
<proteinExistence type="predicted"/>